<gene>
    <name evidence="2" type="ORF">THF1A12_50254</name>
</gene>
<dbReference type="Proteomes" id="UP001295462">
    <property type="component" value="Unassembled WGS sequence"/>
</dbReference>
<organism evidence="2 3">
    <name type="scientific">Vibrio jasicida</name>
    <dbReference type="NCBI Taxonomy" id="766224"/>
    <lineage>
        <taxon>Bacteria</taxon>
        <taxon>Pseudomonadati</taxon>
        <taxon>Pseudomonadota</taxon>
        <taxon>Gammaproteobacteria</taxon>
        <taxon>Vibrionales</taxon>
        <taxon>Vibrionaceae</taxon>
        <taxon>Vibrio</taxon>
    </lineage>
</organism>
<keyword evidence="1" id="KW-1133">Transmembrane helix</keyword>
<feature type="transmembrane region" description="Helical" evidence="1">
    <location>
        <begin position="6"/>
        <end position="28"/>
    </location>
</feature>
<name>A0AAU9QUU9_9VIBR</name>
<reference evidence="2" key="1">
    <citation type="submission" date="2022-01" db="EMBL/GenBank/DDBJ databases">
        <authorList>
            <person name="Lagorce A."/>
        </authorList>
    </citation>
    <scope>NUCLEOTIDE SEQUENCE</scope>
    <source>
        <strain evidence="2">Th15_F1_A12</strain>
    </source>
</reference>
<dbReference type="AlphaFoldDB" id="A0AAU9QUU9"/>
<evidence type="ECO:0000256" key="1">
    <source>
        <dbReference type="SAM" id="Phobius"/>
    </source>
</evidence>
<evidence type="ECO:0000313" key="2">
    <source>
        <dbReference type="EMBL" id="CAH1601840.1"/>
    </source>
</evidence>
<protein>
    <submittedName>
        <fullName evidence="2">Uncharacterized protein</fullName>
    </submittedName>
</protein>
<keyword evidence="1" id="KW-0812">Transmembrane</keyword>
<dbReference type="EMBL" id="CAKMUD010000105">
    <property type="protein sequence ID" value="CAH1601840.1"/>
    <property type="molecule type" value="Genomic_DNA"/>
</dbReference>
<comment type="caution">
    <text evidence="2">The sequence shown here is derived from an EMBL/GenBank/DDBJ whole genome shotgun (WGS) entry which is preliminary data.</text>
</comment>
<keyword evidence="1" id="KW-0472">Membrane</keyword>
<accession>A0AAU9QUU9</accession>
<sequence>MITYTIGVLWYFLLAMTVVFVSLPIYCLSQLVGLKSDLSSSFFCRK</sequence>
<evidence type="ECO:0000313" key="3">
    <source>
        <dbReference type="Proteomes" id="UP001295462"/>
    </source>
</evidence>
<proteinExistence type="predicted"/>